<keyword evidence="2" id="KW-1133">Transmembrane helix</keyword>
<evidence type="ECO:0000256" key="1">
    <source>
        <dbReference type="SAM" id="MobiDB-lite"/>
    </source>
</evidence>
<dbReference type="Proteomes" id="UP000029108">
    <property type="component" value="Unassembled WGS sequence"/>
</dbReference>
<gene>
    <name evidence="3" type="ORF">BBIA_1141</name>
</gene>
<feature type="transmembrane region" description="Helical" evidence="2">
    <location>
        <begin position="155"/>
        <end position="176"/>
    </location>
</feature>
<dbReference type="OrthoDB" id="3236392at2"/>
<proteinExistence type="predicted"/>
<organism evidence="3 4">
    <name type="scientific">Bifidobacterium biavatii DSM 23969</name>
    <dbReference type="NCBI Taxonomy" id="1437608"/>
    <lineage>
        <taxon>Bacteria</taxon>
        <taxon>Bacillati</taxon>
        <taxon>Actinomycetota</taxon>
        <taxon>Actinomycetes</taxon>
        <taxon>Bifidobacteriales</taxon>
        <taxon>Bifidobacteriaceae</taxon>
        <taxon>Bifidobacterium</taxon>
    </lineage>
</organism>
<dbReference type="Pfam" id="PF04854">
    <property type="entry name" value="DUF624"/>
    <property type="match status" value="1"/>
</dbReference>
<dbReference type="EMBL" id="JGYN01000034">
    <property type="protein sequence ID" value="KFI47513.1"/>
    <property type="molecule type" value="Genomic_DNA"/>
</dbReference>
<feature type="transmembrane region" description="Helical" evidence="2">
    <location>
        <begin position="182"/>
        <end position="202"/>
    </location>
</feature>
<keyword evidence="4" id="KW-1185">Reference proteome</keyword>
<dbReference type="eggNOG" id="COG5578">
    <property type="taxonomic scope" value="Bacteria"/>
</dbReference>
<feature type="region of interest" description="Disordered" evidence="1">
    <location>
        <begin position="219"/>
        <end position="247"/>
    </location>
</feature>
<reference evidence="3 4" key="1">
    <citation type="submission" date="2014-03" db="EMBL/GenBank/DDBJ databases">
        <title>Genomics of Bifidobacteria.</title>
        <authorList>
            <person name="Ventura M."/>
            <person name="Milani C."/>
            <person name="Lugli G.A."/>
        </authorList>
    </citation>
    <scope>NUCLEOTIDE SEQUENCE [LARGE SCALE GENOMIC DNA]</scope>
    <source>
        <strain evidence="3 4">DSM 23969</strain>
    </source>
</reference>
<dbReference type="AlphaFoldDB" id="A0A086ZLW3"/>
<evidence type="ECO:0000313" key="4">
    <source>
        <dbReference type="Proteomes" id="UP000029108"/>
    </source>
</evidence>
<comment type="caution">
    <text evidence="3">The sequence shown here is derived from an EMBL/GenBank/DDBJ whole genome shotgun (WGS) entry which is preliminary data.</text>
</comment>
<feature type="transmembrane region" description="Helical" evidence="2">
    <location>
        <begin position="14"/>
        <end position="39"/>
    </location>
</feature>
<dbReference type="STRING" id="1437608.GCA_000771645_00465"/>
<accession>A0A086ZLW3</accession>
<dbReference type="InterPro" id="IPR006938">
    <property type="entry name" value="DUF624"/>
</dbReference>
<keyword evidence="2" id="KW-0472">Membrane</keyword>
<feature type="transmembrane region" description="Helical" evidence="2">
    <location>
        <begin position="112"/>
        <end position="135"/>
    </location>
</feature>
<keyword evidence="2" id="KW-0812">Transmembrane</keyword>
<feature type="transmembrane region" description="Helical" evidence="2">
    <location>
        <begin position="81"/>
        <end position="100"/>
    </location>
</feature>
<name>A0A086ZLW3_9BIFI</name>
<evidence type="ECO:0000256" key="2">
    <source>
        <dbReference type="SAM" id="Phobius"/>
    </source>
</evidence>
<protein>
    <submittedName>
        <fullName evidence="3">Drug resistance transporter, EmrB/QacA subfamily</fullName>
    </submittedName>
</protein>
<evidence type="ECO:0000313" key="3">
    <source>
        <dbReference type="EMBL" id="KFI47513.1"/>
    </source>
</evidence>
<dbReference type="RefSeq" id="WP_081892360.1">
    <property type="nucleotide sequence ID" value="NZ_JDUU01000012.1"/>
</dbReference>
<sequence length="247" mass="28607">MNRFAVGYEYICRIIMMVVVAHIAFIVHTVLGLGVVGFFPSIAALHTTYRTWLLDVADRSWTIKQTWTVFHRAWKAELKSANLFGYPQFALWALLIWEYYLTNWNDFGPIGYGLSGALLVINIFYGLFVMVSWVLRSNFDEKPIWIVKASLQMVVARPLNSLMTVILFLVMVWAYYTWPGLAAAFGVSVPAFIAMMVAYSYARLPGMDVHVIEPLEDRQRRRAERKAEDQRRADERRAAREQARKKR</sequence>